<dbReference type="OrthoDB" id="445247at2759"/>
<comment type="caution">
    <text evidence="2">The sequence shown here is derived from an EMBL/GenBank/DDBJ whole genome shotgun (WGS) entry which is preliminary data.</text>
</comment>
<reference evidence="2" key="1">
    <citation type="submission" date="2021-02" db="EMBL/GenBank/DDBJ databases">
        <authorList>
            <person name="Dougan E. K."/>
            <person name="Rhodes N."/>
            <person name="Thang M."/>
            <person name="Chan C."/>
        </authorList>
    </citation>
    <scope>NUCLEOTIDE SEQUENCE</scope>
</reference>
<evidence type="ECO:0000313" key="2">
    <source>
        <dbReference type="EMBL" id="CAE7315763.1"/>
    </source>
</evidence>
<keyword evidence="1" id="KW-0175">Coiled coil</keyword>
<evidence type="ECO:0000313" key="3">
    <source>
        <dbReference type="Proteomes" id="UP000604046"/>
    </source>
</evidence>
<gene>
    <name evidence="2" type="ORF">SNAT2548_LOCUS16564</name>
</gene>
<protein>
    <submittedName>
        <fullName evidence="2">Uncharacterized protein</fullName>
    </submittedName>
</protein>
<dbReference type="AlphaFoldDB" id="A0A812P363"/>
<name>A0A812P363_9DINO</name>
<sequence length="366" mass="40648">MISALEQKNRDELGKKALDGCSPDRCRHCKTLKDSDPVFFLNRCEIPVPHRQLDLPVASADLLCMHAVFLKPGLLRPGKGTNIEEVRVSSHEVGVKCQCISAIMASGDFWQEMKHTKTALDEREDMESTFPDEAKRQKAALELASSQVAQLRQELATLADELGDIATSDQELTKMREAEHQEHVKAFKDLELGLAGVQAAIKALRDYYSQDRQPVKVDMAASMALAAEGRAPRLTEVEASAAGAGVIGLLEVVESNFARNMADLQSQDRNAQENYDQMIHQSQVLKAQKDADVKHKTAEATNLERSVTELRSDSASAQQQFEAVTEYLAKLKDECTAKVETREERIARRAKEMEGLQEALSILESR</sequence>
<proteinExistence type="predicted"/>
<evidence type="ECO:0000256" key="1">
    <source>
        <dbReference type="SAM" id="Coils"/>
    </source>
</evidence>
<feature type="coiled-coil region" evidence="1">
    <location>
        <begin position="261"/>
        <end position="320"/>
    </location>
</feature>
<feature type="coiled-coil region" evidence="1">
    <location>
        <begin position="134"/>
        <end position="161"/>
    </location>
</feature>
<organism evidence="2 3">
    <name type="scientific">Symbiodinium natans</name>
    <dbReference type="NCBI Taxonomy" id="878477"/>
    <lineage>
        <taxon>Eukaryota</taxon>
        <taxon>Sar</taxon>
        <taxon>Alveolata</taxon>
        <taxon>Dinophyceae</taxon>
        <taxon>Suessiales</taxon>
        <taxon>Symbiodiniaceae</taxon>
        <taxon>Symbiodinium</taxon>
    </lineage>
</organism>
<dbReference type="EMBL" id="CAJNDS010002084">
    <property type="protein sequence ID" value="CAE7315763.1"/>
    <property type="molecule type" value="Genomic_DNA"/>
</dbReference>
<keyword evidence="3" id="KW-1185">Reference proteome</keyword>
<accession>A0A812P363</accession>
<dbReference type="Proteomes" id="UP000604046">
    <property type="component" value="Unassembled WGS sequence"/>
</dbReference>